<comment type="caution">
    <text evidence="1">The sequence shown here is derived from an EMBL/GenBank/DDBJ whole genome shotgun (WGS) entry which is preliminary data.</text>
</comment>
<proteinExistence type="predicted"/>
<organism evidence="1 2">
    <name type="scientific">Populibacterium corticicola</name>
    <dbReference type="NCBI Taxonomy" id="1812826"/>
    <lineage>
        <taxon>Bacteria</taxon>
        <taxon>Bacillati</taxon>
        <taxon>Actinomycetota</taxon>
        <taxon>Actinomycetes</taxon>
        <taxon>Micrococcales</taxon>
        <taxon>Jonesiaceae</taxon>
        <taxon>Populibacterium</taxon>
    </lineage>
</organism>
<dbReference type="Proteomes" id="UP001597391">
    <property type="component" value="Unassembled WGS sequence"/>
</dbReference>
<name>A0ABW5XHS7_9MICO</name>
<accession>A0ABW5XHS7</accession>
<sequence length="136" mass="15789">MEAVEFHDLLERAFDETIKKVLPHATYETSRNGWRIYFSVTVNGHSDFRIETSMPFTHLDFLGAWTHMAEGYDDEPDEYVEEFPEQVSELLHVVADYYSGKLELSGARTRILKRPCLILTDSDTGRARVFYRFSSA</sequence>
<evidence type="ECO:0000313" key="1">
    <source>
        <dbReference type="EMBL" id="MFD2841397.1"/>
    </source>
</evidence>
<reference evidence="2" key="1">
    <citation type="journal article" date="2019" name="Int. J. Syst. Evol. Microbiol.">
        <title>The Global Catalogue of Microorganisms (GCM) 10K type strain sequencing project: providing services to taxonomists for standard genome sequencing and annotation.</title>
        <authorList>
            <consortium name="The Broad Institute Genomics Platform"/>
            <consortium name="The Broad Institute Genome Sequencing Center for Infectious Disease"/>
            <person name="Wu L."/>
            <person name="Ma J."/>
        </authorList>
    </citation>
    <scope>NUCLEOTIDE SEQUENCE [LARGE SCALE GENOMIC DNA]</scope>
    <source>
        <strain evidence="2">KCTC 33576</strain>
    </source>
</reference>
<gene>
    <name evidence="1" type="ORF">ACFSYH_12600</name>
</gene>
<dbReference type="EMBL" id="JBHUOP010000005">
    <property type="protein sequence ID" value="MFD2841397.1"/>
    <property type="molecule type" value="Genomic_DNA"/>
</dbReference>
<keyword evidence="2" id="KW-1185">Reference proteome</keyword>
<protein>
    <submittedName>
        <fullName evidence="1">Uncharacterized protein</fullName>
    </submittedName>
</protein>
<dbReference type="RefSeq" id="WP_377467341.1">
    <property type="nucleotide sequence ID" value="NZ_JBHUOP010000005.1"/>
</dbReference>
<evidence type="ECO:0000313" key="2">
    <source>
        <dbReference type="Proteomes" id="UP001597391"/>
    </source>
</evidence>